<name>A0A7M1RZQ7_9CAUD</name>
<proteinExistence type="predicted"/>
<protein>
    <recommendedName>
        <fullName evidence="1">ART-PolyVal-like domain-containing protein</fullName>
    </recommendedName>
</protein>
<reference evidence="2 3" key="1">
    <citation type="submission" date="2020-07" db="EMBL/GenBank/DDBJ databases">
        <title>Taxonomic proposal: Crassvirales, a new order of highly abundant and diverse bacterial viruses.</title>
        <authorList>
            <person name="Shkoporov A.N."/>
            <person name="Stockdale S.R."/>
            <person name="Guerin E."/>
            <person name="Ross R.P."/>
            <person name="Hill C."/>
        </authorList>
    </citation>
    <scope>NUCLEOTIDE SEQUENCE [LARGE SCALE GENOMIC DNA]</scope>
</reference>
<sequence length="2507" mass="286564">MSCVNTSSKEFKTLLDKVDISSATLELIIHKIQNTENNDRYPSVSEINEILRPQSFEGSETIVKVWDKQYSSPINFPTIALAREEFNKASRIFGKNSVSIIEKKNGTYDLVVGDPSLEAQYKSILAKAPRDAEGNLLAPNGKKSNLTERQYAQVRTKAFKDWFGEWETPKQIEKKVITGLETSFNQNWLDGSSVVKRGNSYFYVNDDGLNIEITKSEFDDFNEGRTIVLNKKTEVIKELDTNFSKVLDENGEPLVMYHRSNVDIKAFDINKSHHGGFWFSRNPNYYEFTKAKLAYAIPVFLNIRTPNIINHETFLAAIDGDVTIEGGIRTTKFDGWITKDEHTPEFYGDEYSESIVFAMALDSNQIKSATDNIGTFSRTNDRIDYFEDASTGILYNGESKNFLQNTINKKIQAIENKVKNISNVLSLMEIAKRDYESLPLERKVGALRRKVKAFNREYNTNIRVDDNGNIIHNLNKLESTLMNLKNPKLADTIIKEWHKEQASARQESINKELKLLEREDYFHSEEAKKENEYSLEILKNEVGITLDNSLIDEFLSKVKSTNPYHQIFKQVVEILRNNNIPINIVVDSNLQGIAARKQDSFKTATIRFNPSLLLEYLMTDDRVSAKGNVMKILTHELIHALTAEILETHPAWAKIRGFDKAQTEFTTKTWDLYLQCKEQLKGTKWYGLKNAKEFIATALTERDFQVELSKIKLGKKENAFKRFINYITNLFNKVFKSQNVDIKSSILEEIISISQEYFDYANKGLNKGIYDYKNSNDYFKSDGTFEEYSKFQAPINETTDEKILNGKLGFTRNGEITIARNLNREDVFKYIKGEVDSPTSKQKKVVFDSLAKKGYTEEKLRELIQTDEDAKKLLAYHELSHKYWEDSSKDYYEGDERNADGTLVSEKINWLSPNKIEVEERATLDAIQRIELEKSIANTERNAKQSSQDNILNFKPEEAEFYSGAATGNDTLKFYEGNIEPSDDTIFVFGSNPEGRHGAGAAKIAREQFGAKYGVGEGLTGNAYALPTKDLRVKENKALRSIPKEAIINSIKKLYQVAFEHPDKQFKVAYRNTNTASLNGYTGLEMIEMFKEAGSIPSNIVFSKEWIDTGLLTKDNYTKEITQESNKQDLYTLKQQDKMQQIDNLLGDNLLSATEVRHIAEQAVYWISDHITELQENPELAKTIYGDRFKNEDGTDKDFASMTRADVVRTIGVDNIVEMCKQKFSPEHNDFDNDDTLDKAFAITDNWQAIMLLAQDSFLNLEDFSIVSTPDGKVSEVNEDLVGDADNFNESNDQSDVEEIEGSLQEHWQIESRCQDVLGTMSQMVRRALLKCYILDKDGNNVQSEFGINERINVREATNSILRWTQGSLSLADMVTKLKEKQEDNPWVKQLIDRLSDTSGKETDFQGQFYGTFSKHFQPYSVVIEEDGKYKSIQVNENPALSEAMTQVTTQYKIGEHPLFTTDGINKESFKELRAAYDSLEKFRHMGYDLSKEVNKNEAANTLGYISNLFGYYVTPDMVKNNLTKENYKKMYSALGYIIKSFENNLDNTSYEPFKFKAKDSINGNMREFLKPITEQLEDIAVSAFYDSGKMYQSYVTPSYMSKLMQKFSQKGEAFDKFLTEEFGNQPWFHEGTDIERGWRNSWLRALATDSKAREIFKHKVQLNFNKHNYMRNMNDMEYTLSLFTEYFSEGANDKQSRVPAWFRVPMLSNKPSSEFIRFYSERGANYRETITNGMMDIFNQELSRIQTVLMRNLDSKDPRFIKSFDKNGKKFCFLDFMNDYLTGDKKNSELGKLINDKVNGKEVDEAKLYELANKATFDTMDARAKAIVEEWIDSGLMKGAKKITGIGVTEEEIKSNLENFVWNDTFAAINIMELTVTDIAYYKNAEDLQKRLAQIHAPGIRGNIEATDYEGRKVSDGKERTFYLTDWDNFVSNIIDNVSIVFDRKIAEAPEAEKAGYRALKESLVGENGAFRNINVADAQGYSSPTSYRKKAFIFGKWSKKAEDIYQKLRKGDYNYNDLSVAFQPLKPFVYSQIEKSSGVANAPLDKFKVPVQNKNSEYLLIMADAILQNENTGRPNLLRAIYEVMEESHYDEDGNYKTDGIDTVQFESTVKSGLMGRINLNKYVNDVNGEAKAKAVMEACLYETTPKTVQEVNPETGELEDVTINTKTGKYSQTYVHELPFEDYCLQQEIPEHFKNHEQVHGSQLRYIVVSELATKDSFGNYATYEVEGRKVSADEFKAEYEQTIADNIEDSISELESTLGLNSTNTKDRNIALSKILQREILSSPRYGVDLLQACSVDENGRFRIPLGDPIQSKRVEQLINSIIKNRVNKQEIAGGPVVQVTNFGTSRELNIRFKDKNGGLLMTRAEYEKNPIKKELSQTDKFNAKYKGLKTSESTMSYEDYIKENQGGIAYFEVFAPIYTNNLFSQFADKNGNISIEALEALDPDLLKMIGYRIPTEAKYSMAPLKIVGFLPREAGDGIMLPNDITLLTGSDFDKSYVEIKMC</sequence>
<dbReference type="Pfam" id="PF18760">
    <property type="entry name" value="ART-PolyVal"/>
    <property type="match status" value="1"/>
</dbReference>
<accession>A0A7M1RZQ7</accession>
<dbReference type="Proteomes" id="UP000593686">
    <property type="component" value="Genome"/>
</dbReference>
<dbReference type="GeneID" id="65129954"/>
<keyword evidence="3" id="KW-1185">Reference proteome</keyword>
<dbReference type="RefSeq" id="YP_010111550.1">
    <property type="nucleotide sequence ID" value="NC_055882.1"/>
</dbReference>
<feature type="domain" description="ART-PolyVal-like" evidence="1">
    <location>
        <begin position="248"/>
        <end position="376"/>
    </location>
</feature>
<evidence type="ECO:0000313" key="2">
    <source>
        <dbReference type="EMBL" id="QOR59392.1"/>
    </source>
</evidence>
<evidence type="ECO:0000313" key="3">
    <source>
        <dbReference type="Proteomes" id="UP000593686"/>
    </source>
</evidence>
<organism evidence="2 3">
    <name type="scientific">uncultured phage cr116_1</name>
    <dbReference type="NCBI Taxonomy" id="2772073"/>
    <lineage>
        <taxon>Viruses</taxon>
        <taxon>Duplodnaviria</taxon>
        <taxon>Heunggongvirae</taxon>
        <taxon>Uroviricota</taxon>
        <taxon>Caudoviricetes</taxon>
        <taxon>Crassvirales</taxon>
        <taxon>Steigviridae</taxon>
        <taxon>Asinivirinae</taxon>
        <taxon>Pamirivirus</taxon>
        <taxon>Pamirivirus faecium</taxon>
    </lineage>
</organism>
<evidence type="ECO:0000259" key="1">
    <source>
        <dbReference type="Pfam" id="PF18760"/>
    </source>
</evidence>
<dbReference type="InterPro" id="IPR049522">
    <property type="entry name" value="ART-PolyVal_dom"/>
</dbReference>
<dbReference type="KEGG" id="vg:65129954"/>
<dbReference type="EMBL" id="MT774389">
    <property type="protein sequence ID" value="QOR59392.1"/>
    <property type="molecule type" value="Genomic_DNA"/>
</dbReference>